<gene>
    <name evidence="2" type="ORF">BaOVIS_022490</name>
</gene>
<protein>
    <submittedName>
        <fullName evidence="2">Uncharacterized protein</fullName>
    </submittedName>
</protein>
<dbReference type="AlphaFoldDB" id="A0A9W5TC99"/>
<evidence type="ECO:0000313" key="2">
    <source>
        <dbReference type="EMBL" id="GFE54845.1"/>
    </source>
</evidence>
<feature type="compositionally biased region" description="Low complexity" evidence="1">
    <location>
        <begin position="98"/>
        <end position="113"/>
    </location>
</feature>
<sequence>MPDDSKLSDCIDDGSFVFSGVASDMVELIEQSSLVAVWDSNGSLWEATDSTSVATVSALERSESVSCWFSEFMSTMLEDSDGEASLRLCTDEPSVGDSSSDIRSSSEESSINESILECSGVDVKDADSGCVV</sequence>
<organism evidence="2 3">
    <name type="scientific">Babesia ovis</name>
    <dbReference type="NCBI Taxonomy" id="5869"/>
    <lineage>
        <taxon>Eukaryota</taxon>
        <taxon>Sar</taxon>
        <taxon>Alveolata</taxon>
        <taxon>Apicomplexa</taxon>
        <taxon>Aconoidasida</taxon>
        <taxon>Piroplasmida</taxon>
        <taxon>Babesiidae</taxon>
        <taxon>Babesia</taxon>
    </lineage>
</organism>
<dbReference type="EMBL" id="BLIY01000017">
    <property type="protein sequence ID" value="GFE54845.1"/>
    <property type="molecule type" value="Genomic_DNA"/>
</dbReference>
<feature type="region of interest" description="Disordered" evidence="1">
    <location>
        <begin position="88"/>
        <end position="113"/>
    </location>
</feature>
<evidence type="ECO:0000256" key="1">
    <source>
        <dbReference type="SAM" id="MobiDB-lite"/>
    </source>
</evidence>
<accession>A0A9W5TC99</accession>
<keyword evidence="3" id="KW-1185">Reference proteome</keyword>
<proteinExistence type="predicted"/>
<evidence type="ECO:0000313" key="3">
    <source>
        <dbReference type="Proteomes" id="UP001057455"/>
    </source>
</evidence>
<reference evidence="2" key="1">
    <citation type="submission" date="2019-12" db="EMBL/GenBank/DDBJ databases">
        <title>Genome sequence of Babesia ovis.</title>
        <authorList>
            <person name="Yamagishi J."/>
            <person name="Sevinc F."/>
            <person name="Xuan X."/>
        </authorList>
    </citation>
    <scope>NUCLEOTIDE SEQUENCE</scope>
    <source>
        <strain evidence="2">Selcuk</strain>
    </source>
</reference>
<dbReference type="Proteomes" id="UP001057455">
    <property type="component" value="Unassembled WGS sequence"/>
</dbReference>
<comment type="caution">
    <text evidence="2">The sequence shown here is derived from an EMBL/GenBank/DDBJ whole genome shotgun (WGS) entry which is preliminary data.</text>
</comment>
<name>A0A9W5TC99_BABOV</name>